<proteinExistence type="predicted"/>
<dbReference type="InterPro" id="IPR057727">
    <property type="entry name" value="WCX_dom"/>
</dbReference>
<dbReference type="RefSeq" id="WP_025698339.1">
    <property type="nucleotide sequence ID" value="NZ_ASQQ01000593.1"/>
</dbReference>
<evidence type="ECO:0000256" key="1">
    <source>
        <dbReference type="ARBA" id="ARBA00023015"/>
    </source>
</evidence>
<dbReference type="InterPro" id="IPR026881">
    <property type="entry name" value="WYL_dom"/>
</dbReference>
<protein>
    <submittedName>
        <fullName evidence="4">Transcriptional regulator</fullName>
    </submittedName>
</protein>
<dbReference type="InterPro" id="IPR013196">
    <property type="entry name" value="HTH_11"/>
</dbReference>
<dbReference type="InterPro" id="IPR051534">
    <property type="entry name" value="CBASS_pafABC_assoc_protein"/>
</dbReference>
<dbReference type="SUPFAM" id="SSF46785">
    <property type="entry name" value="Winged helix' DNA-binding domain"/>
    <property type="match status" value="1"/>
</dbReference>
<reference evidence="4 5" key="2">
    <citation type="journal article" date="2016" name="Genome Announc.">
        <title>Genome Sequence of a Gram-Positive Diazotroph, Paenibacillus durus Type Strain ATCC 35681.</title>
        <authorList>
            <person name="Halim M.A."/>
            <person name="Rahman A.Y."/>
            <person name="Sim K.S."/>
            <person name="Yam H.C."/>
            <person name="Rahim A.A."/>
            <person name="Ghazali A.H."/>
            <person name="Najimudin N."/>
        </authorList>
    </citation>
    <scope>NUCLEOTIDE SEQUENCE [LARGE SCALE GENOMIC DNA]</scope>
    <source>
        <strain evidence="4 5">ATCC 35681</strain>
    </source>
</reference>
<dbReference type="InterPro" id="IPR028349">
    <property type="entry name" value="PafC-like"/>
</dbReference>
<keyword evidence="1" id="KW-0805">Transcription regulation</keyword>
<dbReference type="PROSITE" id="PS51000">
    <property type="entry name" value="HTH_DEOR_2"/>
    <property type="match status" value="1"/>
</dbReference>
<dbReference type="Pfam" id="PF08279">
    <property type="entry name" value="HTH_11"/>
    <property type="match status" value="1"/>
</dbReference>
<gene>
    <name evidence="4" type="ORF">VK70_25475</name>
</gene>
<dbReference type="AlphaFoldDB" id="A0A0F7FEI2"/>
<dbReference type="PANTHER" id="PTHR34580:SF8">
    <property type="entry name" value="WYL DOMAIN-CONTAINING PROTEIN"/>
    <property type="match status" value="1"/>
</dbReference>
<feature type="domain" description="HTH deoR-type" evidence="3">
    <location>
        <begin position="2"/>
        <end position="59"/>
    </location>
</feature>
<dbReference type="Pfam" id="PF25583">
    <property type="entry name" value="WCX"/>
    <property type="match status" value="1"/>
</dbReference>
<dbReference type="PATRIC" id="fig|1333534.5.peg.5566"/>
<evidence type="ECO:0000256" key="2">
    <source>
        <dbReference type="ARBA" id="ARBA00023163"/>
    </source>
</evidence>
<dbReference type="Gene3D" id="1.10.10.10">
    <property type="entry name" value="Winged helix-like DNA-binding domain superfamily/Winged helix DNA-binding domain"/>
    <property type="match status" value="1"/>
</dbReference>
<dbReference type="InterPro" id="IPR001034">
    <property type="entry name" value="DeoR_HTH"/>
</dbReference>
<sequence>MKIDRLLSIVIVLLGRRLVQAKELADMFGVSVRTIYRDIETLSLAGIPVVTYQGGGGGIGLIEGYRLDRNVLTDHELAQIFSALRSLSPYTGDHGRLMEKISSIVPPSRSQQFRSIAARQVIDLTPWGLPGASEQKLALLKEALEESITVSFAYVSAEGTATVRCVEPYTLVMKGQSWYLYGYCKLREDFRLFKVHRMKDLVKGTAVFTRLELSFRDLPWNDYPGEREALTEVILHFSAKNKRIAEERFECSELQADGSGGYTVSLRYPVDEWLYGFLLSFGSAAEVLEPQHVRQRLGELAVDIAANTARQPDSKLSSSPVYTVTV</sequence>
<dbReference type="GO" id="GO:0003700">
    <property type="term" value="F:DNA-binding transcription factor activity"/>
    <property type="evidence" value="ECO:0007669"/>
    <property type="project" value="InterPro"/>
</dbReference>
<dbReference type="EMBL" id="CP011114">
    <property type="protein sequence ID" value="AKG37412.1"/>
    <property type="molecule type" value="Genomic_DNA"/>
</dbReference>
<evidence type="ECO:0000259" key="3">
    <source>
        <dbReference type="PROSITE" id="PS51000"/>
    </source>
</evidence>
<dbReference type="PROSITE" id="PS52050">
    <property type="entry name" value="WYL"/>
    <property type="match status" value="1"/>
</dbReference>
<reference evidence="4 5" key="1">
    <citation type="submission" date="2015-03" db="EMBL/GenBank/DDBJ databases">
        <authorList>
            <person name="Abdul Halim M."/>
        </authorList>
    </citation>
    <scope>NUCLEOTIDE SEQUENCE [LARGE SCALE GENOMIC DNA]</scope>
    <source>
        <strain evidence="4 5">ATCC 35681</strain>
    </source>
</reference>
<keyword evidence="2" id="KW-0804">Transcription</keyword>
<dbReference type="PIRSF" id="PIRSF016838">
    <property type="entry name" value="PafC"/>
    <property type="match status" value="1"/>
</dbReference>
<dbReference type="HOGENOM" id="CLU_041141_5_1_9"/>
<dbReference type="InterPro" id="IPR036390">
    <property type="entry name" value="WH_DNA-bd_sf"/>
</dbReference>
<accession>A0A0F7FEI2</accession>
<evidence type="ECO:0000313" key="5">
    <source>
        <dbReference type="Proteomes" id="UP000034189"/>
    </source>
</evidence>
<organism evidence="4 5">
    <name type="scientific">Paenibacillus durus ATCC 35681</name>
    <dbReference type="NCBI Taxonomy" id="1333534"/>
    <lineage>
        <taxon>Bacteria</taxon>
        <taxon>Bacillati</taxon>
        <taxon>Bacillota</taxon>
        <taxon>Bacilli</taxon>
        <taxon>Bacillales</taxon>
        <taxon>Paenibacillaceae</taxon>
        <taxon>Paenibacillus</taxon>
    </lineage>
</organism>
<evidence type="ECO:0000313" key="4">
    <source>
        <dbReference type="EMBL" id="AKG37412.1"/>
    </source>
</evidence>
<dbReference type="PANTHER" id="PTHR34580">
    <property type="match status" value="1"/>
</dbReference>
<name>A0A0F7FEI2_PAEDU</name>
<dbReference type="OrthoDB" id="9815009at2"/>
<dbReference type="InterPro" id="IPR036388">
    <property type="entry name" value="WH-like_DNA-bd_sf"/>
</dbReference>
<dbReference type="Pfam" id="PF13280">
    <property type="entry name" value="WYL"/>
    <property type="match status" value="1"/>
</dbReference>
<dbReference type="Proteomes" id="UP000034189">
    <property type="component" value="Chromosome"/>
</dbReference>